<organism evidence="1 2">
    <name type="scientific">Pseudoalteromonas lipolytica</name>
    <dbReference type="NCBI Taxonomy" id="570156"/>
    <lineage>
        <taxon>Bacteria</taxon>
        <taxon>Pseudomonadati</taxon>
        <taxon>Pseudomonadota</taxon>
        <taxon>Gammaproteobacteria</taxon>
        <taxon>Alteromonadales</taxon>
        <taxon>Pseudoalteromonadaceae</taxon>
        <taxon>Pseudoalteromonas</taxon>
    </lineage>
</organism>
<gene>
    <name evidence="1" type="ORF">AOG27_09800</name>
</gene>
<name>A0A0P7D5M4_9GAMM</name>
<evidence type="ECO:0000313" key="2">
    <source>
        <dbReference type="Proteomes" id="UP000050378"/>
    </source>
</evidence>
<dbReference type="AlphaFoldDB" id="A0A0P7D5M4"/>
<dbReference type="EMBL" id="LJTC01000005">
    <property type="protein sequence ID" value="KPM83925.1"/>
    <property type="molecule type" value="Genomic_DNA"/>
</dbReference>
<accession>A0A0P7D5M4</accession>
<dbReference type="RefSeq" id="WP_054552839.1">
    <property type="nucleotide sequence ID" value="NZ_LJTC01000005.1"/>
</dbReference>
<dbReference type="STRING" id="570156.AOG27_09800"/>
<dbReference type="Proteomes" id="UP000050378">
    <property type="component" value="Unassembled WGS sequence"/>
</dbReference>
<dbReference type="PATRIC" id="fig|570156.3.peg.3030"/>
<reference evidence="1 2" key="1">
    <citation type="submission" date="2015-09" db="EMBL/GenBank/DDBJ databases">
        <title>Draft Genome Sequence of Pseudoalteromonas lipolytica UCD-48B.</title>
        <authorList>
            <person name="Krusor M."/>
            <person name="Coil D.A."/>
            <person name="Lang J.M."/>
            <person name="Eisen J.A."/>
            <person name="Alexiev A."/>
        </authorList>
    </citation>
    <scope>NUCLEOTIDE SEQUENCE [LARGE SCALE GENOMIC DNA]</scope>
    <source>
        <strain evidence="1 2">UCD-48B</strain>
    </source>
</reference>
<evidence type="ECO:0000313" key="1">
    <source>
        <dbReference type="EMBL" id="KPM83925.1"/>
    </source>
</evidence>
<protein>
    <submittedName>
        <fullName evidence="1">Uncharacterized protein</fullName>
    </submittedName>
</protein>
<sequence length="86" mass="9911">MFLNDVLHESSADWWNKALYILDKLFGFESGGNSKLKRVKQVFDQKSGEHVIYLEYRVRAANQSPIQTHLNSNSKVKVDKNKKGSK</sequence>
<comment type="caution">
    <text evidence="1">The sequence shown here is derived from an EMBL/GenBank/DDBJ whole genome shotgun (WGS) entry which is preliminary data.</text>
</comment>
<proteinExistence type="predicted"/>